<sequence>MIGDRMEKDGLIRTLLTSSGPHSSASIPSSPSISPGRSHAGSSGLTSSSFRRPCPSSRPGSPRAPGSTSAFSDSFMESKARCLSDPHARFASVLRLASGQESEPDIVMLDHPYARPWNWRPEASHARPRKMLFMARSFRHSRCSSSYDEHIDVDGEPSPPPPLLYDLTKAQQVMSECERHVVFARLDQIKPELRHDKKPSSEEENEDWEEKISKIGWTEAQVALFAKVVQILDADRLGRLALRDSHNEPVTRRALVDKTSAKFRQALARVNWDSKLTQWLHSILLQHLSLSYLTAYLDILQTLKSKIPTLIDKMVSLSSTHRGASVEALNLLLKRPWDPAVPSLNHHKPRKLDGSVIIVQVPNGPPSSIPQAPRRIRFFNAQLQHMAKTVPVMITPESNEASAVLEQILSEVRARVIECKSQYPNSPVVLLGWGIGAVIACHVSMLETVTANICLGYPMTGASGKRGEADDPLLDCRTPTLFVIGEKAANVSIDDVEDLRVHLRAETGLVVVGGADSHLRLSCQKRHLEGVTQSMVDRCIVDEIGDFLSHLLSESSGGGVNSSYSTHPSQSQHVSSSSVYPHASFSPSFTNPLPPKSQRKENIRKRKASTGCSLDGSAPPSPAKLSRPSTPVSTGGSNVKIPVGVSALSSPGLTYSGGESALVTPCSSPYQSSGHTPLSESPSLATSCLPRSSAGTPQASPCNSLKRKYTRKSESRRYPKMRSLTADLSSGLSSFSTTLTSSLVSSLASVDSPGASVEESLTAQSKQARVAGSTQDQLSRSTSPTLCSISSSMPSTVATIPLGSLAPLSRQKYQRILNLSAMQRDTSSASSSSSSSSSSSDSLHLASAAVPMDTTHTTSTLPSTSAPLESHSQEMALSVTSPHSGEISTSESIGITTTSPTLVSSSERSPILRQRLSDSGTVVGTRMTTGLLLGNLSGKVLKETPPMFSPTTISTTNTLATVVTTTSTNSSDLQARKIVGSTIVTPMGWNKRGRPSTKARPLLHALTATKLSGVESQGASLASPVISKVATPVTTPILLSTNEATSETHIAALRGSPLSPRGGTGVRVYSGSPKTSAASFLLTNVNSSSAVRMASPSMVITNTMGMSSGNGTVISESSALSLGVGPVVVSAGGVSGAGSIVSGGRSRVILTSSPRLVRPIVAHTARTIATTRTLNTSRPTVM</sequence>
<dbReference type="InterPro" id="IPR046879">
    <property type="entry name" value="KANL3/Tex30_Abhydrolase"/>
</dbReference>
<feature type="region of interest" description="Disordered" evidence="1">
    <location>
        <begin position="665"/>
        <end position="722"/>
    </location>
</feature>
<reference evidence="4 5" key="1">
    <citation type="journal article" date="2024" name="BMC Genomics">
        <title>Genome assembly of redclaw crayfish (Cherax quadricarinatus) provides insights into its immune adaptation and hypoxia tolerance.</title>
        <authorList>
            <person name="Liu Z."/>
            <person name="Zheng J."/>
            <person name="Li H."/>
            <person name="Fang K."/>
            <person name="Wang S."/>
            <person name="He J."/>
            <person name="Zhou D."/>
            <person name="Weng S."/>
            <person name="Chi M."/>
            <person name="Gu Z."/>
            <person name="He J."/>
            <person name="Li F."/>
            <person name="Wang M."/>
        </authorList>
    </citation>
    <scope>NUCLEOTIDE SEQUENCE [LARGE SCALE GENOMIC DNA]</scope>
    <source>
        <strain evidence="4">ZL_2023a</strain>
    </source>
</reference>
<feature type="compositionally biased region" description="Polar residues" evidence="1">
    <location>
        <begin position="665"/>
        <end position="703"/>
    </location>
</feature>
<comment type="caution">
    <text evidence="4">The sequence shown here is derived from an EMBL/GenBank/DDBJ whole genome shotgun (WGS) entry which is preliminary data.</text>
</comment>
<dbReference type="EMBL" id="JARKIK010000062">
    <property type="protein sequence ID" value="KAK8730943.1"/>
    <property type="molecule type" value="Genomic_DNA"/>
</dbReference>
<feature type="domain" description="KANSL3 helical" evidence="3">
    <location>
        <begin position="194"/>
        <end position="319"/>
    </location>
</feature>
<gene>
    <name evidence="4" type="ORF">OTU49_007715</name>
</gene>
<feature type="compositionally biased region" description="Basic and acidic residues" evidence="1">
    <location>
        <begin position="1"/>
        <end position="11"/>
    </location>
</feature>
<evidence type="ECO:0000313" key="4">
    <source>
        <dbReference type="EMBL" id="KAK8730943.1"/>
    </source>
</evidence>
<feature type="compositionally biased region" description="Low complexity" evidence="1">
    <location>
        <begin position="18"/>
        <end position="70"/>
    </location>
</feature>
<dbReference type="PANTHER" id="PTHR13136">
    <property type="entry name" value="TESTIS DEVELOPMENT PROTEIN PRTD"/>
    <property type="match status" value="1"/>
</dbReference>
<feature type="domain" description="KANL3/Tex30 alpha/beta hydrolase-like" evidence="2">
    <location>
        <begin position="407"/>
        <end position="521"/>
    </location>
</feature>
<dbReference type="SUPFAM" id="SSF53474">
    <property type="entry name" value="alpha/beta-Hydrolases"/>
    <property type="match status" value="1"/>
</dbReference>
<feature type="region of interest" description="Disordered" evidence="1">
    <location>
        <begin position="824"/>
        <end position="910"/>
    </location>
</feature>
<dbReference type="Gene3D" id="3.40.50.1820">
    <property type="entry name" value="alpha/beta hydrolase"/>
    <property type="match status" value="1"/>
</dbReference>
<dbReference type="PANTHER" id="PTHR13136:SF16">
    <property type="entry name" value="KAT8 REGULATORY NSL COMPLEX SUBUNIT 3"/>
    <property type="match status" value="1"/>
</dbReference>
<feature type="non-terminal residue" evidence="4">
    <location>
        <position position="1182"/>
    </location>
</feature>
<dbReference type="GO" id="GO:0044545">
    <property type="term" value="C:NSL complex"/>
    <property type="evidence" value="ECO:0007669"/>
    <property type="project" value="TreeGrafter"/>
</dbReference>
<feature type="compositionally biased region" description="Polar residues" evidence="1">
    <location>
        <begin position="759"/>
        <end position="778"/>
    </location>
</feature>
<dbReference type="AlphaFoldDB" id="A0AAW0WUI4"/>
<name>A0AAW0WUI4_CHEQU</name>
<feature type="compositionally biased region" description="Polar residues" evidence="1">
    <location>
        <begin position="873"/>
        <end position="883"/>
    </location>
</feature>
<dbReference type="Pfam" id="PF20408">
    <property type="entry name" value="Abhydrolase_11"/>
    <property type="match status" value="1"/>
</dbReference>
<feature type="compositionally biased region" description="Low complexity" evidence="1">
    <location>
        <begin position="565"/>
        <end position="579"/>
    </location>
</feature>
<feature type="region of interest" description="Disordered" evidence="1">
    <location>
        <begin position="758"/>
        <end position="790"/>
    </location>
</feature>
<dbReference type="InterPro" id="IPR029058">
    <property type="entry name" value="AB_hydrolase_fold"/>
</dbReference>
<evidence type="ECO:0000259" key="2">
    <source>
        <dbReference type="Pfam" id="PF20408"/>
    </source>
</evidence>
<dbReference type="Proteomes" id="UP001445076">
    <property type="component" value="Unassembled WGS sequence"/>
</dbReference>
<dbReference type="GO" id="GO:0045944">
    <property type="term" value="P:positive regulation of transcription by RNA polymerase II"/>
    <property type="evidence" value="ECO:0007669"/>
    <property type="project" value="TreeGrafter"/>
</dbReference>
<dbReference type="InterPro" id="IPR056519">
    <property type="entry name" value="KANSL3_1st"/>
</dbReference>
<organism evidence="4 5">
    <name type="scientific">Cherax quadricarinatus</name>
    <name type="common">Australian red claw crayfish</name>
    <dbReference type="NCBI Taxonomy" id="27406"/>
    <lineage>
        <taxon>Eukaryota</taxon>
        <taxon>Metazoa</taxon>
        <taxon>Ecdysozoa</taxon>
        <taxon>Arthropoda</taxon>
        <taxon>Crustacea</taxon>
        <taxon>Multicrustacea</taxon>
        <taxon>Malacostraca</taxon>
        <taxon>Eumalacostraca</taxon>
        <taxon>Eucarida</taxon>
        <taxon>Decapoda</taxon>
        <taxon>Pleocyemata</taxon>
        <taxon>Astacidea</taxon>
        <taxon>Parastacoidea</taxon>
        <taxon>Parastacidae</taxon>
        <taxon>Cherax</taxon>
    </lineage>
</organism>
<accession>A0AAW0WUI4</accession>
<dbReference type="Pfam" id="PF23154">
    <property type="entry name" value="KANSL3_1st"/>
    <property type="match status" value="1"/>
</dbReference>
<feature type="region of interest" description="Disordered" evidence="1">
    <location>
        <begin position="558"/>
        <end position="638"/>
    </location>
</feature>
<keyword evidence="5" id="KW-1185">Reference proteome</keyword>
<feature type="compositionally biased region" description="Low complexity" evidence="1">
    <location>
        <begin position="827"/>
        <end position="865"/>
    </location>
</feature>
<feature type="compositionally biased region" description="Low complexity" evidence="1">
    <location>
        <begin position="779"/>
        <end position="790"/>
    </location>
</feature>
<dbReference type="InterPro" id="IPR026555">
    <property type="entry name" value="NSL3/Tex30"/>
</dbReference>
<evidence type="ECO:0008006" key="6">
    <source>
        <dbReference type="Google" id="ProtNLM"/>
    </source>
</evidence>
<evidence type="ECO:0000256" key="1">
    <source>
        <dbReference type="SAM" id="MobiDB-lite"/>
    </source>
</evidence>
<feature type="compositionally biased region" description="Low complexity" evidence="1">
    <location>
        <begin position="884"/>
        <end position="899"/>
    </location>
</feature>
<evidence type="ECO:0000313" key="5">
    <source>
        <dbReference type="Proteomes" id="UP001445076"/>
    </source>
</evidence>
<feature type="compositionally biased region" description="Polar residues" evidence="1">
    <location>
        <begin position="627"/>
        <end position="637"/>
    </location>
</feature>
<protein>
    <recommendedName>
        <fullName evidence="6">KAT8 regulatory NSL complex subunit 3</fullName>
    </recommendedName>
</protein>
<evidence type="ECO:0000259" key="3">
    <source>
        <dbReference type="Pfam" id="PF23154"/>
    </source>
</evidence>
<proteinExistence type="predicted"/>
<feature type="region of interest" description="Disordered" evidence="1">
    <location>
        <begin position="1"/>
        <end position="71"/>
    </location>
</feature>